<dbReference type="AlphaFoldDB" id="A0A5C6ZE29"/>
<dbReference type="EMBL" id="VORO01000020">
    <property type="protein sequence ID" value="TXD87785.1"/>
    <property type="molecule type" value="Genomic_DNA"/>
</dbReference>
<comment type="caution">
    <text evidence="1">The sequence shown here is derived from an EMBL/GenBank/DDBJ whole genome shotgun (WGS) entry which is preliminary data.</text>
</comment>
<accession>A0A5C6ZE29</accession>
<reference evidence="1 2" key="1">
    <citation type="submission" date="2019-08" db="EMBL/GenBank/DDBJ databases">
        <title>Genomes of Subsaximicrobium wynnwilliamsii strains.</title>
        <authorList>
            <person name="Bowman J.P."/>
        </authorList>
    </citation>
    <scope>NUCLEOTIDE SEQUENCE [LARGE SCALE GENOMIC DNA]</scope>
    <source>
        <strain evidence="1 2">2-80-2</strain>
    </source>
</reference>
<name>A0A5C6ZE29_9FLAO</name>
<dbReference type="RefSeq" id="WP_147087568.1">
    <property type="nucleotide sequence ID" value="NZ_VORM01000020.1"/>
</dbReference>
<organism evidence="1 2">
    <name type="scientific">Subsaximicrobium wynnwilliamsii</name>
    <dbReference type="NCBI Taxonomy" id="291179"/>
    <lineage>
        <taxon>Bacteria</taxon>
        <taxon>Pseudomonadati</taxon>
        <taxon>Bacteroidota</taxon>
        <taxon>Flavobacteriia</taxon>
        <taxon>Flavobacteriales</taxon>
        <taxon>Flavobacteriaceae</taxon>
        <taxon>Subsaximicrobium</taxon>
    </lineage>
</organism>
<keyword evidence="2" id="KW-1185">Reference proteome</keyword>
<proteinExistence type="predicted"/>
<protein>
    <submittedName>
        <fullName evidence="1">Uncharacterized protein</fullName>
    </submittedName>
</protein>
<dbReference type="Proteomes" id="UP000321578">
    <property type="component" value="Unassembled WGS sequence"/>
</dbReference>
<dbReference type="Pfam" id="PF20194">
    <property type="entry name" value="DUF6557"/>
    <property type="match status" value="1"/>
</dbReference>
<gene>
    <name evidence="1" type="ORF">ESY86_15860</name>
</gene>
<evidence type="ECO:0000313" key="1">
    <source>
        <dbReference type="EMBL" id="TXD87785.1"/>
    </source>
</evidence>
<dbReference type="OrthoDB" id="1823576at2"/>
<sequence>MTFKQLILTNNWQKIAPLFLEIYPEAEKNMEGYQAVFEKLKVIDPEESDISIVISKEIDDDEEYIEACGLHKNPKNEDENYLQGIELTPWCKWLGMDISKESLNDFSELEIIVHCLYEMTFVGFSEEAIQEKINKIENNRTARNQ</sequence>
<dbReference type="InterPro" id="IPR046687">
    <property type="entry name" value="DUF6557"/>
</dbReference>
<evidence type="ECO:0000313" key="2">
    <source>
        <dbReference type="Proteomes" id="UP000321578"/>
    </source>
</evidence>